<sequence length="152" mass="18059">MLRELKKELKRQKLFLKYGNHQLSLSKTELLKLNSHREQLAQKINLIQEDVNNHMLAKDQYLNAQNICPIRLSSFNTRYLQLEGNIRLLESENDNLKELIDSKRKLFKKEKKQTELIEKTIKSLMKKISSIVDKNEEEKLIECTYSRIEVNS</sequence>
<accession>A0ABV7FPA5</accession>
<gene>
    <name evidence="2" type="ORF">ACFOHL_07905</name>
</gene>
<reference evidence="3" key="1">
    <citation type="journal article" date="2019" name="Int. J. Syst. Evol. Microbiol.">
        <title>The Global Catalogue of Microorganisms (GCM) 10K type strain sequencing project: providing services to taxonomists for standard genome sequencing and annotation.</title>
        <authorList>
            <consortium name="The Broad Institute Genomics Platform"/>
            <consortium name="The Broad Institute Genome Sequencing Center for Infectious Disease"/>
            <person name="Wu L."/>
            <person name="Ma J."/>
        </authorList>
    </citation>
    <scope>NUCLEOTIDE SEQUENCE [LARGE SCALE GENOMIC DNA]</scope>
    <source>
        <strain evidence="3">KCTC 52473</strain>
    </source>
</reference>
<name>A0ABV7FPA5_9ALTE</name>
<feature type="coiled-coil region" evidence="1">
    <location>
        <begin position="79"/>
        <end position="113"/>
    </location>
</feature>
<dbReference type="Proteomes" id="UP001595478">
    <property type="component" value="Unassembled WGS sequence"/>
</dbReference>
<evidence type="ECO:0000313" key="3">
    <source>
        <dbReference type="Proteomes" id="UP001595478"/>
    </source>
</evidence>
<organism evidence="2 3">
    <name type="scientific">Agaribacter flavus</name>
    <dbReference type="NCBI Taxonomy" id="1902781"/>
    <lineage>
        <taxon>Bacteria</taxon>
        <taxon>Pseudomonadati</taxon>
        <taxon>Pseudomonadota</taxon>
        <taxon>Gammaproteobacteria</taxon>
        <taxon>Alteromonadales</taxon>
        <taxon>Alteromonadaceae</taxon>
        <taxon>Agaribacter</taxon>
    </lineage>
</organism>
<comment type="caution">
    <text evidence="2">The sequence shown here is derived from an EMBL/GenBank/DDBJ whole genome shotgun (WGS) entry which is preliminary data.</text>
</comment>
<keyword evidence="1" id="KW-0175">Coiled coil</keyword>
<dbReference type="EMBL" id="JBHRSW010000014">
    <property type="protein sequence ID" value="MFC3121543.1"/>
    <property type="molecule type" value="Genomic_DNA"/>
</dbReference>
<keyword evidence="3" id="KW-1185">Reference proteome</keyword>
<dbReference type="RefSeq" id="WP_376919682.1">
    <property type="nucleotide sequence ID" value="NZ_JBHRSW010000014.1"/>
</dbReference>
<evidence type="ECO:0008006" key="4">
    <source>
        <dbReference type="Google" id="ProtNLM"/>
    </source>
</evidence>
<evidence type="ECO:0000256" key="1">
    <source>
        <dbReference type="SAM" id="Coils"/>
    </source>
</evidence>
<protein>
    <recommendedName>
        <fullName evidence="4">Flagellar FliJ protein</fullName>
    </recommendedName>
</protein>
<evidence type="ECO:0000313" key="2">
    <source>
        <dbReference type="EMBL" id="MFC3121543.1"/>
    </source>
</evidence>
<proteinExistence type="predicted"/>